<gene>
    <name evidence="5" type="ORF">CDCA_CDCA18G4495</name>
</gene>
<feature type="repeat" description="WD" evidence="3">
    <location>
        <begin position="860"/>
        <end position="880"/>
    </location>
</feature>
<dbReference type="Gene3D" id="2.130.10.10">
    <property type="entry name" value="YVTN repeat-like/Quinoprotein amine dehydrogenase"/>
    <property type="match status" value="2"/>
</dbReference>
<feature type="compositionally biased region" description="Gly residues" evidence="4">
    <location>
        <begin position="614"/>
        <end position="625"/>
    </location>
</feature>
<dbReference type="PANTHER" id="PTHR14221">
    <property type="entry name" value="WD REPEAT DOMAIN 44"/>
    <property type="match status" value="1"/>
</dbReference>
<keyword evidence="6" id="KW-1185">Reference proteome</keyword>
<feature type="repeat" description="WD" evidence="3">
    <location>
        <begin position="525"/>
        <end position="566"/>
    </location>
</feature>
<keyword evidence="1 3" id="KW-0853">WD repeat</keyword>
<feature type="region of interest" description="Disordered" evidence="4">
    <location>
        <begin position="358"/>
        <end position="398"/>
    </location>
</feature>
<keyword evidence="2" id="KW-0677">Repeat</keyword>
<feature type="compositionally biased region" description="Low complexity" evidence="4">
    <location>
        <begin position="162"/>
        <end position="189"/>
    </location>
</feature>
<feature type="compositionally biased region" description="Basic and acidic residues" evidence="4">
    <location>
        <begin position="193"/>
        <end position="211"/>
    </location>
</feature>
<feature type="region of interest" description="Disordered" evidence="4">
    <location>
        <begin position="1"/>
        <end position="132"/>
    </location>
</feature>
<evidence type="ECO:0000256" key="3">
    <source>
        <dbReference type="PROSITE-ProRule" id="PRU00221"/>
    </source>
</evidence>
<dbReference type="PROSITE" id="PS50082">
    <property type="entry name" value="WD_REPEATS_2"/>
    <property type="match status" value="4"/>
</dbReference>
<dbReference type="InterPro" id="IPR001680">
    <property type="entry name" value="WD40_rpt"/>
</dbReference>
<feature type="repeat" description="WD" evidence="3">
    <location>
        <begin position="691"/>
        <end position="723"/>
    </location>
</feature>
<dbReference type="SUPFAM" id="SSF50978">
    <property type="entry name" value="WD40 repeat-like"/>
    <property type="match status" value="1"/>
</dbReference>
<evidence type="ECO:0000256" key="1">
    <source>
        <dbReference type="ARBA" id="ARBA00022574"/>
    </source>
</evidence>
<dbReference type="PRINTS" id="PR00320">
    <property type="entry name" value="GPROTEINBRPT"/>
</dbReference>
<accession>A0AAV9J2C7</accession>
<organism evidence="5 6">
    <name type="scientific">Cyanidium caldarium</name>
    <name type="common">Red alga</name>
    <dbReference type="NCBI Taxonomy" id="2771"/>
    <lineage>
        <taxon>Eukaryota</taxon>
        <taxon>Rhodophyta</taxon>
        <taxon>Bangiophyceae</taxon>
        <taxon>Cyanidiales</taxon>
        <taxon>Cyanidiaceae</taxon>
        <taxon>Cyanidium</taxon>
    </lineage>
</organism>
<dbReference type="Pfam" id="PF00400">
    <property type="entry name" value="WD40"/>
    <property type="match status" value="4"/>
</dbReference>
<dbReference type="PROSITE" id="PS50294">
    <property type="entry name" value="WD_REPEATS_REGION"/>
    <property type="match status" value="3"/>
</dbReference>
<dbReference type="Proteomes" id="UP001301350">
    <property type="component" value="Unassembled WGS sequence"/>
</dbReference>
<feature type="region of interest" description="Disordered" evidence="4">
    <location>
        <begin position="148"/>
        <end position="218"/>
    </location>
</feature>
<dbReference type="EMBL" id="JANCYW010000018">
    <property type="protein sequence ID" value="KAK4538470.1"/>
    <property type="molecule type" value="Genomic_DNA"/>
</dbReference>
<evidence type="ECO:0000256" key="4">
    <source>
        <dbReference type="SAM" id="MobiDB-lite"/>
    </source>
</evidence>
<feature type="repeat" description="WD" evidence="3">
    <location>
        <begin position="648"/>
        <end position="688"/>
    </location>
</feature>
<comment type="caution">
    <text evidence="5">The sequence shown here is derived from an EMBL/GenBank/DDBJ whole genome shotgun (WGS) entry which is preliminary data.</text>
</comment>
<reference evidence="5 6" key="1">
    <citation type="submission" date="2022-07" db="EMBL/GenBank/DDBJ databases">
        <title>Genome-wide signatures of adaptation to extreme environments.</title>
        <authorList>
            <person name="Cho C.H."/>
            <person name="Yoon H.S."/>
        </authorList>
    </citation>
    <scope>NUCLEOTIDE SEQUENCE [LARGE SCALE GENOMIC DNA]</scope>
    <source>
        <strain evidence="5 6">DBV 063 E5</strain>
    </source>
</reference>
<name>A0AAV9J2C7_CYACA</name>
<feature type="compositionally biased region" description="Basic and acidic residues" evidence="4">
    <location>
        <begin position="1"/>
        <end position="11"/>
    </location>
</feature>
<sequence length="985" mass="105030">MAERGGVRYERIGYAGPEDEDDKDTLLTPNNSGPPTALTWGSEQDLERLPALSTQEGMSRRPTLYEDTVPLDYAALLGQDREQGPGSAAVPAVDERHASGAAANATGHGKAGGTTREAARDRGGVGPSGLLDRASGWFSGLSSLFLGAGGGSESVGERGDPSSAHGSGGSAARKTAAASGNASARRSPSTRLHRSDSAASAEDRYGPERRAGTLRNLPQSLVSMITSPLQRPSSTVQNRRDLLMEYNTAETTTSGEHVVMRVRERPSRTNAGDEGGVAANDKTDNECIEFLVKNLDTGEERYLTEKEVIQLTSSNTVAGFRRRRLSLSGIDGAGGASAAAGAAFSPGALLSLASGRGLRRGDARGGSGAATTTTTTTTRGRSLSLRSTKDSKAEAHPFPWTTSATAAAAAPCSSAEQGASQATVTTTTTTTTMATESRGSASQASDSSAPTASAASSAATAATSPPPRSSFAVLRLPSQKASLPKREHQRLLREFRSAQGFVRVLSPSKSQADRVFDNLCRVQELRFHRGPIWSLEFSKDGRYLASGGQDGLVVVWDVQNDDSSCAAPAAEITELARRLRSAETAGGGLIDPYVYPSAGGATGAPSSDNSTAGSGDGVRGGGGSGRQRRVRQVYRREVIRAGAPHRVFEGHKGDVLCIAWSSNNFLLSSSMDKTVRLWHVDYGQVLRKFLHADFVTSVAFHPKNENFFLSGSLDERIRLWNISMRHVSDYAEVRGLITACAFTPDGEQALVGTYKGACKVYNVVRYEEGERALQYITTLDVRSRRGKNSHGSKVTSFAMMPAVERIGSVRALAAGDTDQQYEVLISTNDSRLRLYRVQDLKIVSKFAGHACTWNHIRAGFSDDYRYVITASEDRQVYVWETVLYDDAASPALKKGSGGQTQTAAAAGATIPHIRRYRNEAYESFTPHRDARVTAAVFAPRATTLRPGLSSVRLARRPAQGRVVITSSHDGQMCVYENVPSYLVPA</sequence>
<proteinExistence type="predicted"/>
<feature type="compositionally biased region" description="Polar residues" evidence="4">
    <location>
        <begin position="27"/>
        <end position="42"/>
    </location>
</feature>
<dbReference type="InterPro" id="IPR015943">
    <property type="entry name" value="WD40/YVTN_repeat-like_dom_sf"/>
</dbReference>
<dbReference type="PANTHER" id="PTHR14221:SF0">
    <property type="entry name" value="WD REPEAT-CONTAINING PROTEIN 44"/>
    <property type="match status" value="1"/>
</dbReference>
<evidence type="ECO:0000313" key="6">
    <source>
        <dbReference type="Proteomes" id="UP001301350"/>
    </source>
</evidence>
<dbReference type="InterPro" id="IPR036322">
    <property type="entry name" value="WD40_repeat_dom_sf"/>
</dbReference>
<feature type="compositionally biased region" description="Low complexity" evidence="4">
    <location>
        <begin position="423"/>
        <end position="432"/>
    </location>
</feature>
<evidence type="ECO:0000256" key="2">
    <source>
        <dbReference type="ARBA" id="ARBA00022737"/>
    </source>
</evidence>
<protein>
    <submittedName>
        <fullName evidence="5">Uncharacterized protein</fullName>
    </submittedName>
</protein>
<dbReference type="InterPro" id="IPR020472">
    <property type="entry name" value="WD40_PAC1"/>
</dbReference>
<dbReference type="InterPro" id="IPR019775">
    <property type="entry name" value="WD40_repeat_CS"/>
</dbReference>
<feature type="region of interest" description="Disordered" evidence="4">
    <location>
        <begin position="415"/>
        <end position="471"/>
    </location>
</feature>
<dbReference type="SMART" id="SM00320">
    <property type="entry name" value="WD40"/>
    <property type="match status" value="6"/>
</dbReference>
<dbReference type="AlphaFoldDB" id="A0AAV9J2C7"/>
<feature type="compositionally biased region" description="Low complexity" evidence="4">
    <location>
        <begin position="440"/>
        <end position="463"/>
    </location>
</feature>
<dbReference type="InterPro" id="IPR040324">
    <property type="entry name" value="WDR44/Dgr2"/>
</dbReference>
<feature type="region of interest" description="Disordered" evidence="4">
    <location>
        <begin position="600"/>
        <end position="630"/>
    </location>
</feature>
<feature type="compositionally biased region" description="Low complexity" evidence="4">
    <location>
        <begin position="369"/>
        <end position="386"/>
    </location>
</feature>
<evidence type="ECO:0000313" key="5">
    <source>
        <dbReference type="EMBL" id="KAK4538470.1"/>
    </source>
</evidence>
<dbReference type="PROSITE" id="PS00678">
    <property type="entry name" value="WD_REPEATS_1"/>
    <property type="match status" value="1"/>
</dbReference>